<keyword evidence="1" id="KW-0732">Signal</keyword>
<feature type="signal peptide" evidence="1">
    <location>
        <begin position="1"/>
        <end position="29"/>
    </location>
</feature>
<accession>A0A212RT92</accession>
<dbReference type="EMBL" id="FYEH01000014">
    <property type="protein sequence ID" value="SNB75879.1"/>
    <property type="molecule type" value="Genomic_DNA"/>
</dbReference>
<name>A0A212RT92_9PROT</name>
<gene>
    <name evidence="2" type="ORF">SAMN07250955_11427</name>
</gene>
<dbReference type="OrthoDB" id="9829094at2"/>
<evidence type="ECO:0000313" key="3">
    <source>
        <dbReference type="Proteomes" id="UP000197065"/>
    </source>
</evidence>
<dbReference type="AlphaFoldDB" id="A0A212RT92"/>
<organism evidence="2 3">
    <name type="scientific">Arboricoccus pini</name>
    <dbReference type="NCBI Taxonomy" id="1963835"/>
    <lineage>
        <taxon>Bacteria</taxon>
        <taxon>Pseudomonadati</taxon>
        <taxon>Pseudomonadota</taxon>
        <taxon>Alphaproteobacteria</taxon>
        <taxon>Geminicoccales</taxon>
        <taxon>Geminicoccaceae</taxon>
        <taxon>Arboricoccus</taxon>
    </lineage>
</organism>
<keyword evidence="3" id="KW-1185">Reference proteome</keyword>
<reference evidence="2 3" key="1">
    <citation type="submission" date="2017-06" db="EMBL/GenBank/DDBJ databases">
        <authorList>
            <person name="Kim H.J."/>
            <person name="Triplett B.A."/>
        </authorList>
    </citation>
    <scope>NUCLEOTIDE SEQUENCE [LARGE SCALE GENOMIC DNA]</scope>
    <source>
        <strain evidence="2 3">B29T1</strain>
    </source>
</reference>
<dbReference type="RefSeq" id="WP_088562539.1">
    <property type="nucleotide sequence ID" value="NZ_FYEH01000014.1"/>
</dbReference>
<proteinExistence type="predicted"/>
<dbReference type="Proteomes" id="UP000197065">
    <property type="component" value="Unassembled WGS sequence"/>
</dbReference>
<evidence type="ECO:0000256" key="1">
    <source>
        <dbReference type="SAM" id="SignalP"/>
    </source>
</evidence>
<feature type="chain" id="PRO_5012758634" description="Outer membrane protein beta-barrel domain-containing protein" evidence="1">
    <location>
        <begin position="30"/>
        <end position="233"/>
    </location>
</feature>
<protein>
    <recommendedName>
        <fullName evidence="4">Outer membrane protein beta-barrel domain-containing protein</fullName>
    </recommendedName>
</protein>
<sequence>MTAHIRFKILANMALTAALLLEAAPSAHALSLVEGRYIEQNSGGDAPVANDDAKLSDGNRFNSDRFVLRFTPRDPMSASLRQQGADDTDLPNLRISMEAGGAEAGRLDLMNIGPMPGLGISPANPTPGTQTLAIGGAVELNDWAVGATFLQSSGLGLQAEMAGASLGYGRLTSRLAIGEQSSVYEGGSKEFYLFSTDLAARPWLSLEGDLGFTPAQQNTDQSAVGRVGVRLKF</sequence>
<evidence type="ECO:0000313" key="2">
    <source>
        <dbReference type="EMBL" id="SNB75879.1"/>
    </source>
</evidence>
<evidence type="ECO:0008006" key="4">
    <source>
        <dbReference type="Google" id="ProtNLM"/>
    </source>
</evidence>